<organism evidence="3 4">
    <name type="scientific">Littorina saxatilis</name>
    <dbReference type="NCBI Taxonomy" id="31220"/>
    <lineage>
        <taxon>Eukaryota</taxon>
        <taxon>Metazoa</taxon>
        <taxon>Spiralia</taxon>
        <taxon>Lophotrochozoa</taxon>
        <taxon>Mollusca</taxon>
        <taxon>Gastropoda</taxon>
        <taxon>Caenogastropoda</taxon>
        <taxon>Littorinimorpha</taxon>
        <taxon>Littorinoidea</taxon>
        <taxon>Littorinidae</taxon>
        <taxon>Littorina</taxon>
    </lineage>
</organism>
<dbReference type="Pfam" id="PF13358">
    <property type="entry name" value="DDE_3"/>
    <property type="match status" value="1"/>
</dbReference>
<evidence type="ECO:0000259" key="1">
    <source>
        <dbReference type="Pfam" id="PF01498"/>
    </source>
</evidence>
<dbReference type="Pfam" id="PF01498">
    <property type="entry name" value="HTH_Tnp_Tc3_2"/>
    <property type="match status" value="1"/>
</dbReference>
<dbReference type="InterPro" id="IPR009057">
    <property type="entry name" value="Homeodomain-like_sf"/>
</dbReference>
<dbReference type="GO" id="GO:0006313">
    <property type="term" value="P:DNA transposition"/>
    <property type="evidence" value="ECO:0007669"/>
    <property type="project" value="InterPro"/>
</dbReference>
<feature type="domain" description="Transposase Tc1-like" evidence="1">
    <location>
        <begin position="67"/>
        <end position="141"/>
    </location>
</feature>
<protein>
    <recommendedName>
        <fullName evidence="5">Transposase</fullName>
    </recommendedName>
</protein>
<dbReference type="InterPro" id="IPR038717">
    <property type="entry name" value="Tc1-like_DDE_dom"/>
</dbReference>
<evidence type="ECO:0000313" key="3">
    <source>
        <dbReference type="EMBL" id="KAK7097822.1"/>
    </source>
</evidence>
<keyword evidence="4" id="KW-1185">Reference proteome</keyword>
<dbReference type="SUPFAM" id="SSF46689">
    <property type="entry name" value="Homeodomain-like"/>
    <property type="match status" value="1"/>
</dbReference>
<dbReference type="EMBL" id="JBAMIC010000013">
    <property type="protein sequence ID" value="KAK7097822.1"/>
    <property type="molecule type" value="Genomic_DNA"/>
</dbReference>
<dbReference type="InterPro" id="IPR052338">
    <property type="entry name" value="Transposase_5"/>
</dbReference>
<accession>A0AAN9B2P8</accession>
<evidence type="ECO:0008006" key="5">
    <source>
        <dbReference type="Google" id="ProtNLM"/>
    </source>
</evidence>
<evidence type="ECO:0000259" key="2">
    <source>
        <dbReference type="Pfam" id="PF13358"/>
    </source>
</evidence>
<evidence type="ECO:0000313" key="4">
    <source>
        <dbReference type="Proteomes" id="UP001374579"/>
    </source>
</evidence>
<reference evidence="3 4" key="1">
    <citation type="submission" date="2024-02" db="EMBL/GenBank/DDBJ databases">
        <title>Chromosome-scale genome assembly of the rough periwinkle Littorina saxatilis.</title>
        <authorList>
            <person name="De Jode A."/>
            <person name="Faria R."/>
            <person name="Formenti G."/>
            <person name="Sims Y."/>
            <person name="Smith T.P."/>
            <person name="Tracey A."/>
            <person name="Wood J.M.D."/>
            <person name="Zagrodzka Z.B."/>
            <person name="Johannesson K."/>
            <person name="Butlin R.K."/>
            <person name="Leder E.H."/>
        </authorList>
    </citation>
    <scope>NUCLEOTIDE SEQUENCE [LARGE SCALE GENOMIC DNA]</scope>
    <source>
        <strain evidence="3">Snail1</strain>
        <tissue evidence="3">Muscle</tissue>
    </source>
</reference>
<dbReference type="GO" id="GO:0003677">
    <property type="term" value="F:DNA binding"/>
    <property type="evidence" value="ECO:0007669"/>
    <property type="project" value="InterPro"/>
</dbReference>
<dbReference type="InterPro" id="IPR047655">
    <property type="entry name" value="Transpos_IS630-like"/>
</dbReference>
<name>A0AAN9B2P8_9CAEN</name>
<dbReference type="NCBIfam" id="NF033545">
    <property type="entry name" value="transpos_IS630"/>
    <property type="match status" value="1"/>
</dbReference>
<dbReference type="GO" id="GO:0015074">
    <property type="term" value="P:DNA integration"/>
    <property type="evidence" value="ECO:0007669"/>
    <property type="project" value="InterPro"/>
</dbReference>
<proteinExistence type="predicted"/>
<dbReference type="PANTHER" id="PTHR23022">
    <property type="entry name" value="TRANSPOSABLE ELEMENT-RELATED"/>
    <property type="match status" value="1"/>
</dbReference>
<dbReference type="Gene3D" id="3.30.420.10">
    <property type="entry name" value="Ribonuclease H-like superfamily/Ribonuclease H"/>
    <property type="match status" value="1"/>
</dbReference>
<sequence length="348" mass="40147">MPRLNATDRERAIGQLTLGTPQNEVANAFGVHPSTITRLWQRYLQTGSTNDLARSGRPRVTPERENRAIYRLSQHVRDPFHTAAATARDVAGNRNRPVSSRTVRRRLVDRGLHCRRPARRAPVLTAHARLARYQFAQQHLNWTWRQWQNILFTDESRFCVSNADGRIRIWRRDNQRYAPNNILEWDRWGGPSVMIWGGICLHEVLGPIIFQNIGPGRGNGVTAERYIDQVLRPAVVPFFNQHRNFTLQQDNARPHTARLTADCLQHHNIRVMQWPAYSPDLNPIEHFWDALQQELNNVQPRPATAAAQEQAIRDVWPNVHIASVNRLIRSMPARCRAVDQARGGHTQY</sequence>
<dbReference type="PANTHER" id="PTHR23022:SF135">
    <property type="entry name" value="SI:DKEY-77F5.3"/>
    <property type="match status" value="1"/>
</dbReference>
<comment type="caution">
    <text evidence="3">The sequence shown here is derived from an EMBL/GenBank/DDBJ whole genome shotgun (WGS) entry which is preliminary data.</text>
</comment>
<dbReference type="InterPro" id="IPR002492">
    <property type="entry name" value="Transposase_Tc1-like"/>
</dbReference>
<feature type="domain" description="Tc1-like transposase DDE" evidence="2">
    <location>
        <begin position="150"/>
        <end position="297"/>
    </location>
</feature>
<dbReference type="Proteomes" id="UP001374579">
    <property type="component" value="Unassembled WGS sequence"/>
</dbReference>
<dbReference type="InterPro" id="IPR036397">
    <property type="entry name" value="RNaseH_sf"/>
</dbReference>
<gene>
    <name evidence="3" type="ORF">V1264_004744</name>
</gene>
<dbReference type="AlphaFoldDB" id="A0AAN9B2P8"/>